<dbReference type="InterPro" id="IPR003812">
    <property type="entry name" value="Fido"/>
</dbReference>
<reference evidence="2 3" key="1">
    <citation type="submission" date="2009-09" db="EMBL/GenBank/DDBJ databases">
        <authorList>
            <person name="Weinstock G."/>
            <person name="Sodergren E."/>
            <person name="Clifton S."/>
            <person name="Fulton L."/>
            <person name="Fulton B."/>
            <person name="Courtney L."/>
            <person name="Fronick C."/>
            <person name="Harrison M."/>
            <person name="Strong C."/>
            <person name="Farmer C."/>
            <person name="Delahaunty K."/>
            <person name="Markovic C."/>
            <person name="Hall O."/>
            <person name="Minx P."/>
            <person name="Tomlinson C."/>
            <person name="Mitreva M."/>
            <person name="Nelson J."/>
            <person name="Hou S."/>
            <person name="Wollam A."/>
            <person name="Pepin K.H."/>
            <person name="Johnson M."/>
            <person name="Bhonagiri V."/>
            <person name="Nash W.E."/>
            <person name="Warren W."/>
            <person name="Chinwalla A."/>
            <person name="Mardis E.R."/>
            <person name="Wilson R.K."/>
        </authorList>
    </citation>
    <scope>NUCLEOTIDE SEQUENCE [LARGE SCALE GENOMIC DNA]</scope>
    <source>
        <strain evidence="2 3">F0319</strain>
    </source>
</reference>
<protein>
    <submittedName>
        <fullName evidence="2">Death-on-curing family protein</fullName>
    </submittedName>
</protein>
<keyword evidence="3" id="KW-1185">Reference proteome</keyword>
<dbReference type="PROSITE" id="PS51459">
    <property type="entry name" value="FIDO"/>
    <property type="match status" value="1"/>
</dbReference>
<dbReference type="eggNOG" id="COG3654">
    <property type="taxonomic scope" value="Bacteria"/>
</dbReference>
<dbReference type="EMBL" id="ACVA01000055">
    <property type="protein sequence ID" value="EEX17794.1"/>
    <property type="molecule type" value="Genomic_DNA"/>
</dbReference>
<proteinExistence type="predicted"/>
<evidence type="ECO:0000313" key="2">
    <source>
        <dbReference type="EMBL" id="EEX17794.1"/>
    </source>
</evidence>
<dbReference type="Proteomes" id="UP000003327">
    <property type="component" value="Unassembled WGS sequence"/>
</dbReference>
<dbReference type="RefSeq" id="WP_004384034.1">
    <property type="nucleotide sequence ID" value="NZ_GG698716.1"/>
</dbReference>
<dbReference type="InterPro" id="IPR036597">
    <property type="entry name" value="Fido-like_dom_sf"/>
</dbReference>
<dbReference type="OrthoDB" id="9802752at2"/>
<sequence>MNNEIHYICYEEALEVYRKMIDASGGGFVGVRDEGGILATLDSIQNDDYYPTFTKKLSSLVFRFCSGHYFNDGNKRIALTLGAYFLHKNNYQWEACIFMRQLEAIVYHVAASHISQDMLLRIMVSFMSGQDYDEELKIDIANAIGDGELGINGEDYNKMD</sequence>
<evidence type="ECO:0000259" key="1">
    <source>
        <dbReference type="PROSITE" id="PS51459"/>
    </source>
</evidence>
<organism evidence="2 3">
    <name type="scientific">Prevotella veroralis F0319</name>
    <dbReference type="NCBI Taxonomy" id="649761"/>
    <lineage>
        <taxon>Bacteria</taxon>
        <taxon>Pseudomonadati</taxon>
        <taxon>Bacteroidota</taxon>
        <taxon>Bacteroidia</taxon>
        <taxon>Bacteroidales</taxon>
        <taxon>Prevotellaceae</taxon>
        <taxon>Prevotella</taxon>
    </lineage>
</organism>
<comment type="caution">
    <text evidence="2">The sequence shown here is derived from an EMBL/GenBank/DDBJ whole genome shotgun (WGS) entry which is preliminary data.</text>
</comment>
<name>C9MRT6_9BACT</name>
<dbReference type="SUPFAM" id="SSF140931">
    <property type="entry name" value="Fic-like"/>
    <property type="match status" value="1"/>
</dbReference>
<dbReference type="Gene3D" id="1.20.120.1870">
    <property type="entry name" value="Fic/DOC protein, Fido domain"/>
    <property type="match status" value="1"/>
</dbReference>
<dbReference type="AlphaFoldDB" id="C9MRT6"/>
<gene>
    <name evidence="2" type="ORF">HMPREF0973_02349</name>
</gene>
<feature type="domain" description="Fido" evidence="1">
    <location>
        <begin position="1"/>
        <end position="129"/>
    </location>
</feature>
<dbReference type="Pfam" id="PF02661">
    <property type="entry name" value="Fic"/>
    <property type="match status" value="1"/>
</dbReference>
<dbReference type="HOGENOM" id="CLU_115697_3_0_10"/>
<evidence type="ECO:0000313" key="3">
    <source>
        <dbReference type="Proteomes" id="UP000003327"/>
    </source>
</evidence>
<dbReference type="InterPro" id="IPR053737">
    <property type="entry name" value="Type_II_TA_Toxin"/>
</dbReference>
<accession>C9MRT6</accession>
<dbReference type="STRING" id="649761.HMPREF0973_02349"/>